<name>A0A9Q4L644_9EURY</name>
<feature type="domain" description="Tyr recombinase" evidence="2">
    <location>
        <begin position="26"/>
        <end position="242"/>
    </location>
</feature>
<dbReference type="PROSITE" id="PS51898">
    <property type="entry name" value="TYR_RECOMBINASE"/>
    <property type="match status" value="1"/>
</dbReference>
<evidence type="ECO:0000256" key="1">
    <source>
        <dbReference type="ARBA" id="ARBA00023172"/>
    </source>
</evidence>
<dbReference type="EMBL" id="JAMQOT010000014">
    <property type="protein sequence ID" value="MDF9748312.1"/>
    <property type="molecule type" value="Genomic_DNA"/>
</dbReference>
<reference evidence="3" key="1">
    <citation type="submission" date="2022-06" db="EMBL/GenBank/DDBJ databases">
        <title>Natrinema sp. a new haloarchaeum isolate from saline soil.</title>
        <authorList>
            <person name="Strakova D."/>
            <person name="Galisteo C."/>
            <person name="Sanchez-Porro C."/>
            <person name="Ventosa A."/>
        </authorList>
    </citation>
    <scope>NUCLEOTIDE SEQUENCE</scope>
    <source>
        <strain evidence="3">S1CR25-10</strain>
    </source>
</reference>
<evidence type="ECO:0000313" key="3">
    <source>
        <dbReference type="EMBL" id="MDF9748312.1"/>
    </source>
</evidence>
<comment type="caution">
    <text evidence="3">The sequence shown here is derived from an EMBL/GenBank/DDBJ whole genome shotgun (WGS) entry which is preliminary data.</text>
</comment>
<dbReference type="GO" id="GO:0003677">
    <property type="term" value="F:DNA binding"/>
    <property type="evidence" value="ECO:0007669"/>
    <property type="project" value="InterPro"/>
</dbReference>
<dbReference type="InterPro" id="IPR013762">
    <property type="entry name" value="Integrase-like_cat_sf"/>
</dbReference>
<evidence type="ECO:0000259" key="2">
    <source>
        <dbReference type="PROSITE" id="PS51898"/>
    </source>
</evidence>
<sequence length="248" mass="28744">MTRLDVVDEGLVDVADSPTLRGKENVRDDEVTADVAHAILERLDRYEFASRSHALILLLWRTSMRTGAVRSLDLDDYNSGEQYLTVEHRPERGTTLKNQNEGERMIALSDETCRVLDEYITEKRCEVTDEHGRDPLLTTKAGRISRNTVRGWCYRLTRPCWHSDECPHNRDTDECKAACNDNYSYECPSSVAAHAFRRGSITHFLRNEMPETVVSDRANVSTDVLDQHYDRRTEREKMEQRRDHLDNI</sequence>
<keyword evidence="1" id="KW-0233">DNA recombination</keyword>
<dbReference type="CDD" id="cd00397">
    <property type="entry name" value="DNA_BRE_C"/>
    <property type="match status" value="1"/>
</dbReference>
<proteinExistence type="predicted"/>
<dbReference type="GO" id="GO:0006310">
    <property type="term" value="P:DNA recombination"/>
    <property type="evidence" value="ECO:0007669"/>
    <property type="project" value="UniProtKB-KW"/>
</dbReference>
<dbReference type="InterPro" id="IPR002104">
    <property type="entry name" value="Integrase_catalytic"/>
</dbReference>
<keyword evidence="4" id="KW-1185">Reference proteome</keyword>
<evidence type="ECO:0000313" key="4">
    <source>
        <dbReference type="Proteomes" id="UP001154061"/>
    </source>
</evidence>
<gene>
    <name evidence="3" type="ORF">NDI89_22375</name>
</gene>
<accession>A0A9Q4L644</accession>
<dbReference type="Proteomes" id="UP001154061">
    <property type="component" value="Unassembled WGS sequence"/>
</dbReference>
<dbReference type="InterPro" id="IPR011010">
    <property type="entry name" value="DNA_brk_join_enz"/>
</dbReference>
<dbReference type="Pfam" id="PF00589">
    <property type="entry name" value="Phage_integrase"/>
    <property type="match status" value="1"/>
</dbReference>
<dbReference type="AlphaFoldDB" id="A0A9Q4L644"/>
<protein>
    <submittedName>
        <fullName evidence="3">Site-specific integrase</fullName>
    </submittedName>
</protein>
<dbReference type="SUPFAM" id="SSF56349">
    <property type="entry name" value="DNA breaking-rejoining enzymes"/>
    <property type="match status" value="1"/>
</dbReference>
<dbReference type="GO" id="GO:0015074">
    <property type="term" value="P:DNA integration"/>
    <property type="evidence" value="ECO:0007669"/>
    <property type="project" value="InterPro"/>
</dbReference>
<organism evidence="3 4">
    <name type="scientific">Natrinema salsiterrestre</name>
    <dbReference type="NCBI Taxonomy" id="2950540"/>
    <lineage>
        <taxon>Archaea</taxon>
        <taxon>Methanobacteriati</taxon>
        <taxon>Methanobacteriota</taxon>
        <taxon>Stenosarchaea group</taxon>
        <taxon>Halobacteria</taxon>
        <taxon>Halobacteriales</taxon>
        <taxon>Natrialbaceae</taxon>
        <taxon>Natrinema</taxon>
    </lineage>
</organism>
<dbReference type="Gene3D" id="1.10.443.10">
    <property type="entry name" value="Intergrase catalytic core"/>
    <property type="match status" value="1"/>
</dbReference>